<organism evidence="5">
    <name type="scientific">Pyrenophora teres f. teres (strain 0-1)</name>
    <name type="common">Barley net blotch fungus</name>
    <name type="synonym">Drechslera teres f. teres</name>
    <dbReference type="NCBI Taxonomy" id="861557"/>
    <lineage>
        <taxon>Eukaryota</taxon>
        <taxon>Fungi</taxon>
        <taxon>Dikarya</taxon>
        <taxon>Ascomycota</taxon>
        <taxon>Pezizomycotina</taxon>
        <taxon>Dothideomycetes</taxon>
        <taxon>Pleosporomycetidae</taxon>
        <taxon>Pleosporales</taxon>
        <taxon>Pleosporineae</taxon>
        <taxon>Pleosporaceae</taxon>
        <taxon>Pyrenophora</taxon>
    </lineage>
</organism>
<protein>
    <submittedName>
        <fullName evidence="4">Uncharacterized protein</fullName>
    </submittedName>
</protein>
<feature type="repeat" description="ANK" evidence="3">
    <location>
        <begin position="143"/>
        <end position="169"/>
    </location>
</feature>
<sequence length="256" mass="29140">MISPDSLTVTLLAAMLDIRHEFDFQELRMYLLVWAAEYGRVEATQFLWNFQAVERPWALSKRIKRPSYFSYNERVLATLDTPSLEIFEFLVRKRREYCVTRTFGVKEYTAFLVHSARNGWVDMTARYLALGARIDGLGSSSEYKQRPLLGACRNGHEEVVRVMLEHGADTCKPALEIAVQHGQFPIVSLLLEYGAEIGKALAEAVGKGYRSIVGRLLARGSYGQEELQSLLSRALEMEDKATFQDLLEYSRINEAS</sequence>
<dbReference type="PROSITE" id="PS50297">
    <property type="entry name" value="ANK_REP_REGION"/>
    <property type="match status" value="1"/>
</dbReference>
<dbReference type="HOGENOM" id="CLU_1086411_0_0_1"/>
<evidence type="ECO:0000256" key="3">
    <source>
        <dbReference type="PROSITE-ProRule" id="PRU00023"/>
    </source>
</evidence>
<dbReference type="Proteomes" id="UP000001067">
    <property type="component" value="Unassembled WGS sequence"/>
</dbReference>
<dbReference type="InterPro" id="IPR036770">
    <property type="entry name" value="Ankyrin_rpt-contain_sf"/>
</dbReference>
<dbReference type="OrthoDB" id="4772757at2759"/>
<dbReference type="Pfam" id="PF12796">
    <property type="entry name" value="Ank_2"/>
    <property type="match status" value="1"/>
</dbReference>
<dbReference type="PANTHER" id="PTHR24123">
    <property type="entry name" value="ANKYRIN REPEAT-CONTAINING"/>
    <property type="match status" value="1"/>
</dbReference>
<gene>
    <name evidence="4" type="ORF">PTT_01137</name>
</gene>
<evidence type="ECO:0000256" key="2">
    <source>
        <dbReference type="ARBA" id="ARBA00023043"/>
    </source>
</evidence>
<evidence type="ECO:0000313" key="4">
    <source>
        <dbReference type="EMBL" id="EFQ96448.1"/>
    </source>
</evidence>
<keyword evidence="2 3" id="KW-0040">ANK repeat</keyword>
<dbReference type="Gene3D" id="1.25.40.20">
    <property type="entry name" value="Ankyrin repeat-containing domain"/>
    <property type="match status" value="1"/>
</dbReference>
<dbReference type="AlphaFoldDB" id="E3RCV1"/>
<dbReference type="SMART" id="SM00248">
    <property type="entry name" value="ANK"/>
    <property type="match status" value="2"/>
</dbReference>
<evidence type="ECO:0000313" key="5">
    <source>
        <dbReference type="Proteomes" id="UP000001067"/>
    </source>
</evidence>
<dbReference type="EMBL" id="GL531931">
    <property type="protein sequence ID" value="EFQ96448.1"/>
    <property type="molecule type" value="Genomic_DNA"/>
</dbReference>
<dbReference type="InterPro" id="IPR051165">
    <property type="entry name" value="Multifunctional_ANK_Repeat"/>
</dbReference>
<dbReference type="KEGG" id="pte:PTT_01137"/>
<evidence type="ECO:0000256" key="1">
    <source>
        <dbReference type="ARBA" id="ARBA00022737"/>
    </source>
</evidence>
<accession>E3RCV1</accession>
<dbReference type="PANTHER" id="PTHR24123:SF33">
    <property type="entry name" value="PROTEIN HOS4"/>
    <property type="match status" value="1"/>
</dbReference>
<proteinExistence type="predicted"/>
<keyword evidence="1" id="KW-0677">Repeat</keyword>
<reference evidence="4 5" key="1">
    <citation type="journal article" date="2010" name="Genome Biol.">
        <title>A first genome assembly of the barley fungal pathogen Pyrenophora teres f. teres.</title>
        <authorList>
            <person name="Ellwood S.R."/>
            <person name="Liu Z."/>
            <person name="Syme R.A."/>
            <person name="Lai Z."/>
            <person name="Hane J.K."/>
            <person name="Keiper F."/>
            <person name="Moffat C.S."/>
            <person name="Oliver R.P."/>
            <person name="Friesen T.L."/>
        </authorList>
    </citation>
    <scope>NUCLEOTIDE SEQUENCE [LARGE SCALE GENOMIC DNA]</scope>
    <source>
        <strain evidence="4 5">0-1</strain>
    </source>
</reference>
<name>E3RCV1_PYRTT</name>
<keyword evidence="5" id="KW-1185">Reference proteome</keyword>
<dbReference type="InterPro" id="IPR002110">
    <property type="entry name" value="Ankyrin_rpt"/>
</dbReference>
<dbReference type="SUPFAM" id="SSF48403">
    <property type="entry name" value="Ankyrin repeat"/>
    <property type="match status" value="1"/>
</dbReference>
<dbReference type="PROSITE" id="PS50088">
    <property type="entry name" value="ANK_REPEAT"/>
    <property type="match status" value="1"/>
</dbReference>